<dbReference type="Gene3D" id="1.10.10.10">
    <property type="entry name" value="Winged helix-like DNA-binding domain superfamily/Winged helix DNA-binding domain"/>
    <property type="match status" value="1"/>
</dbReference>
<dbReference type="InterPro" id="IPR011006">
    <property type="entry name" value="CheY-like_superfamily"/>
</dbReference>
<gene>
    <name evidence="10" type="primary">yycF_3</name>
    <name evidence="10" type="ORF">BGLFYP119_00541</name>
</gene>
<dbReference type="GO" id="GO:0032993">
    <property type="term" value="C:protein-DNA complex"/>
    <property type="evidence" value="ECO:0007669"/>
    <property type="project" value="TreeGrafter"/>
</dbReference>
<dbReference type="InterPro" id="IPR036388">
    <property type="entry name" value="WH-like_DNA-bd_sf"/>
</dbReference>
<feature type="DNA-binding region" description="OmpR/PhoB-type" evidence="7">
    <location>
        <begin position="124"/>
        <end position="220"/>
    </location>
</feature>
<dbReference type="GO" id="GO:0006355">
    <property type="term" value="P:regulation of DNA-templated transcription"/>
    <property type="evidence" value="ECO:0007669"/>
    <property type="project" value="InterPro"/>
</dbReference>
<protein>
    <recommendedName>
        <fullName evidence="1">Stage 0 sporulation protein A homolog</fullName>
    </recommendedName>
</protein>
<evidence type="ECO:0000259" key="8">
    <source>
        <dbReference type="PROSITE" id="PS50110"/>
    </source>
</evidence>
<reference evidence="10" key="1">
    <citation type="submission" date="2019-11" db="EMBL/GenBank/DDBJ databases">
        <authorList>
            <person name="Feng L."/>
        </authorList>
    </citation>
    <scope>NUCLEOTIDE SEQUENCE</scope>
    <source>
        <strain evidence="10">BgluceraseaLFYP119</strain>
    </source>
</reference>
<dbReference type="PANTHER" id="PTHR48111">
    <property type="entry name" value="REGULATOR OF RPOS"/>
    <property type="match status" value="1"/>
</dbReference>
<evidence type="ECO:0000256" key="2">
    <source>
        <dbReference type="ARBA" id="ARBA00023015"/>
    </source>
</evidence>
<dbReference type="GO" id="GO:0005829">
    <property type="term" value="C:cytosol"/>
    <property type="evidence" value="ECO:0007669"/>
    <property type="project" value="TreeGrafter"/>
</dbReference>
<name>A0A6N2RAC4_9FIRM</name>
<dbReference type="AlphaFoldDB" id="A0A6N2RAC4"/>
<dbReference type="SMART" id="SM00862">
    <property type="entry name" value="Trans_reg_C"/>
    <property type="match status" value="1"/>
</dbReference>
<dbReference type="Pfam" id="PF00486">
    <property type="entry name" value="Trans_reg_C"/>
    <property type="match status" value="1"/>
</dbReference>
<feature type="domain" description="Response regulatory" evidence="8">
    <location>
        <begin position="5"/>
        <end position="117"/>
    </location>
</feature>
<dbReference type="GO" id="GO:0000976">
    <property type="term" value="F:transcription cis-regulatory region binding"/>
    <property type="evidence" value="ECO:0007669"/>
    <property type="project" value="TreeGrafter"/>
</dbReference>
<sequence>MMKDKILIVEDDSSILTGLAYALEKEEYLVTQCRTIAEAMEKITQEDFALILLDLQLPDGRGSEISAEIKKRRVQVIYLTVVDDENEIVRCLEDGAADYILKPFRMRELLARIKRTLNTTAMVQKNIKIGNAVIDTDAGKVFVQDRLISLTALEYRLLLIFAENQSSLLTRELLLERIWDISGDFVEDNTLTVYVKRLRKKLGDAVPIITVRGIGYRVDQ</sequence>
<dbReference type="SMART" id="SM00448">
    <property type="entry name" value="REC"/>
    <property type="match status" value="1"/>
</dbReference>
<evidence type="ECO:0000256" key="5">
    <source>
        <dbReference type="ARBA" id="ARBA00024867"/>
    </source>
</evidence>
<keyword evidence="4" id="KW-0804">Transcription</keyword>
<evidence type="ECO:0000313" key="10">
    <source>
        <dbReference type="EMBL" id="VYS77041.1"/>
    </source>
</evidence>
<dbReference type="InterPro" id="IPR001789">
    <property type="entry name" value="Sig_transdc_resp-reg_receiver"/>
</dbReference>
<comment type="function">
    <text evidence="5">May play the central regulatory role in sporulation. It may be an element of the effector pathway responsible for the activation of sporulation genes in response to nutritional stress. Spo0A may act in concert with spo0H (a sigma factor) to control the expression of some genes that are critical to the sporulation process.</text>
</comment>
<dbReference type="RefSeq" id="WP_412110056.1">
    <property type="nucleotide sequence ID" value="NZ_CACRST010000006.1"/>
</dbReference>
<evidence type="ECO:0000256" key="6">
    <source>
        <dbReference type="PROSITE-ProRule" id="PRU00169"/>
    </source>
</evidence>
<keyword evidence="3 7" id="KW-0238">DNA-binding</keyword>
<dbReference type="InterPro" id="IPR001867">
    <property type="entry name" value="OmpR/PhoB-type_DNA-bd"/>
</dbReference>
<evidence type="ECO:0000256" key="1">
    <source>
        <dbReference type="ARBA" id="ARBA00018672"/>
    </source>
</evidence>
<accession>A0A6N2RAC4</accession>
<feature type="domain" description="OmpR/PhoB-type" evidence="9">
    <location>
        <begin position="124"/>
        <end position="220"/>
    </location>
</feature>
<dbReference type="PANTHER" id="PTHR48111:SF73">
    <property type="entry name" value="ALKALINE PHOSPHATASE SYNTHESIS TRANSCRIPTIONAL REGULATORY PROTEIN PHOP"/>
    <property type="match status" value="1"/>
</dbReference>
<organism evidence="10">
    <name type="scientific">Blautia glucerasea</name>
    <dbReference type="NCBI Taxonomy" id="536633"/>
    <lineage>
        <taxon>Bacteria</taxon>
        <taxon>Bacillati</taxon>
        <taxon>Bacillota</taxon>
        <taxon>Clostridia</taxon>
        <taxon>Lachnospirales</taxon>
        <taxon>Lachnospiraceae</taxon>
        <taxon>Blautia</taxon>
    </lineage>
</organism>
<keyword evidence="2" id="KW-0805">Transcription regulation</keyword>
<dbReference type="InterPro" id="IPR039420">
    <property type="entry name" value="WalR-like"/>
</dbReference>
<evidence type="ECO:0000256" key="3">
    <source>
        <dbReference type="ARBA" id="ARBA00023125"/>
    </source>
</evidence>
<dbReference type="CDD" id="cd00383">
    <property type="entry name" value="trans_reg_C"/>
    <property type="match status" value="1"/>
</dbReference>
<dbReference type="EMBL" id="CACRST010000006">
    <property type="protein sequence ID" value="VYS77041.1"/>
    <property type="molecule type" value="Genomic_DNA"/>
</dbReference>
<evidence type="ECO:0000256" key="4">
    <source>
        <dbReference type="ARBA" id="ARBA00023163"/>
    </source>
</evidence>
<dbReference type="PROSITE" id="PS50110">
    <property type="entry name" value="RESPONSE_REGULATORY"/>
    <property type="match status" value="1"/>
</dbReference>
<dbReference type="PROSITE" id="PS51755">
    <property type="entry name" value="OMPR_PHOB"/>
    <property type="match status" value="1"/>
</dbReference>
<evidence type="ECO:0000256" key="7">
    <source>
        <dbReference type="PROSITE-ProRule" id="PRU01091"/>
    </source>
</evidence>
<dbReference type="Pfam" id="PF00072">
    <property type="entry name" value="Response_reg"/>
    <property type="match status" value="1"/>
</dbReference>
<dbReference type="SUPFAM" id="SSF52172">
    <property type="entry name" value="CheY-like"/>
    <property type="match status" value="1"/>
</dbReference>
<dbReference type="Gene3D" id="3.40.50.2300">
    <property type="match status" value="1"/>
</dbReference>
<keyword evidence="6" id="KW-0597">Phosphoprotein</keyword>
<dbReference type="GO" id="GO:0000156">
    <property type="term" value="F:phosphorelay response regulator activity"/>
    <property type="evidence" value="ECO:0007669"/>
    <property type="project" value="TreeGrafter"/>
</dbReference>
<evidence type="ECO:0000259" key="9">
    <source>
        <dbReference type="PROSITE" id="PS51755"/>
    </source>
</evidence>
<proteinExistence type="predicted"/>
<feature type="modified residue" description="4-aspartylphosphate" evidence="6">
    <location>
        <position position="54"/>
    </location>
</feature>